<proteinExistence type="predicted"/>
<dbReference type="NCBIfam" id="TIGR02167">
    <property type="entry name" value="Liste_lipo_26"/>
    <property type="match status" value="3"/>
</dbReference>
<dbReference type="Gene3D" id="3.80.10.10">
    <property type="entry name" value="Ribonuclease Inhibitor"/>
    <property type="match status" value="1"/>
</dbReference>
<dbReference type="Proteomes" id="UP000823893">
    <property type="component" value="Unassembled WGS sequence"/>
</dbReference>
<reference evidence="2" key="1">
    <citation type="journal article" date="2021" name="PeerJ">
        <title>Extensive microbial diversity within the chicken gut microbiome revealed by metagenomics and culture.</title>
        <authorList>
            <person name="Gilroy R."/>
            <person name="Ravi A."/>
            <person name="Getino M."/>
            <person name="Pursley I."/>
            <person name="Horton D.L."/>
            <person name="Alikhan N.F."/>
            <person name="Baker D."/>
            <person name="Gharbi K."/>
            <person name="Hall N."/>
            <person name="Watson M."/>
            <person name="Adriaenssens E.M."/>
            <person name="Foster-Nyarko E."/>
            <person name="Jarju S."/>
            <person name="Secka A."/>
            <person name="Antonio M."/>
            <person name="Oren A."/>
            <person name="Chaudhuri R.R."/>
            <person name="La Ragione R."/>
            <person name="Hildebrand F."/>
            <person name="Pallen M.J."/>
        </authorList>
    </citation>
    <scope>NUCLEOTIDE SEQUENCE</scope>
    <source>
        <strain evidence="2">ChiSxjej6B18-287</strain>
    </source>
</reference>
<evidence type="ECO:0000313" key="3">
    <source>
        <dbReference type="Proteomes" id="UP000823893"/>
    </source>
</evidence>
<name>A0A9D2SJZ9_9FIRM</name>
<accession>A0A9D2SJZ9</accession>
<protein>
    <submittedName>
        <fullName evidence="2">DUF285 domain-containing protein</fullName>
    </submittedName>
</protein>
<dbReference type="AlphaFoldDB" id="A0A9D2SJZ9"/>
<sequence>MLEKETDSFNCREYFHYNTLISIDQYILEEEKKRQGEIAARLAEVWRQKASELGKTEPEKRDFQNPETEKVASSSKKDGYIRPGELRRDYFSVIEDEIGEDEIRNIFVLDTVPEDPGTEKYDVSYEEDNSVVLWTKKKEEEDDLYIDGIRFKNLSACREGYDLYIGGRGGIKAPEDCSNLFGGYKNVKKILFQKNFKTEKVRNMRGMFWGCRQLEKIDVSNFSTYNVRSMSGMFNECNQLEEINIKNFITGNVTDMSDMFYGCERLAELDVRNFDTRNVENMSGMFYGCAMLKEIDIRNFTLNKVKSVAGMFKGCKRLDRMGETRMLRQCEGWKDRLLMQGMF</sequence>
<evidence type="ECO:0000313" key="2">
    <source>
        <dbReference type="EMBL" id="HJC11233.1"/>
    </source>
</evidence>
<dbReference type="InterPro" id="IPR011889">
    <property type="entry name" value="Liste_lipo_26"/>
</dbReference>
<evidence type="ECO:0000256" key="1">
    <source>
        <dbReference type="SAM" id="MobiDB-lite"/>
    </source>
</evidence>
<dbReference type="EMBL" id="DWWV01000137">
    <property type="protein sequence ID" value="HJC11233.1"/>
    <property type="molecule type" value="Genomic_DNA"/>
</dbReference>
<gene>
    <name evidence="2" type="ORF">H9935_10590</name>
</gene>
<comment type="caution">
    <text evidence="2">The sequence shown here is derived from an EMBL/GenBank/DDBJ whole genome shotgun (WGS) entry which is preliminary data.</text>
</comment>
<dbReference type="Pfam" id="PF03382">
    <property type="entry name" value="DUF285"/>
    <property type="match status" value="1"/>
</dbReference>
<feature type="region of interest" description="Disordered" evidence="1">
    <location>
        <begin position="53"/>
        <end position="77"/>
    </location>
</feature>
<dbReference type="InterPro" id="IPR032675">
    <property type="entry name" value="LRR_dom_sf"/>
</dbReference>
<dbReference type="SUPFAM" id="SSF52058">
    <property type="entry name" value="L domain-like"/>
    <property type="match status" value="1"/>
</dbReference>
<dbReference type="InterPro" id="IPR005046">
    <property type="entry name" value="DUF285"/>
</dbReference>
<organism evidence="2 3">
    <name type="scientific">Candidatus Blautia merdigallinarum</name>
    <dbReference type="NCBI Taxonomy" id="2838495"/>
    <lineage>
        <taxon>Bacteria</taxon>
        <taxon>Bacillati</taxon>
        <taxon>Bacillota</taxon>
        <taxon>Clostridia</taxon>
        <taxon>Lachnospirales</taxon>
        <taxon>Lachnospiraceae</taxon>
        <taxon>Blautia</taxon>
    </lineage>
</organism>
<reference evidence="2" key="2">
    <citation type="submission" date="2021-04" db="EMBL/GenBank/DDBJ databases">
        <authorList>
            <person name="Gilroy R."/>
        </authorList>
    </citation>
    <scope>NUCLEOTIDE SEQUENCE</scope>
    <source>
        <strain evidence="2">ChiSxjej6B18-287</strain>
    </source>
</reference>